<dbReference type="GO" id="GO:0008484">
    <property type="term" value="F:sulfuric ester hydrolase activity"/>
    <property type="evidence" value="ECO:0007669"/>
    <property type="project" value="TreeGrafter"/>
</dbReference>
<feature type="domain" description="Sulfatase N-terminal" evidence="4">
    <location>
        <begin position="2"/>
        <end position="367"/>
    </location>
</feature>
<comment type="similarity">
    <text evidence="1">Belongs to the sulfatase family.</text>
</comment>
<dbReference type="AlphaFoldDB" id="A0A1Z2XR87"/>
<dbReference type="PROSITE" id="PS00523">
    <property type="entry name" value="SULFATASE_1"/>
    <property type="match status" value="1"/>
</dbReference>
<reference evidence="6 8" key="3">
    <citation type="submission" date="2020-11" db="EMBL/GenBank/DDBJ databases">
        <title>Closed and high quality bacterial genomes of the OMM12 community.</title>
        <authorList>
            <person name="Marbouty M."/>
            <person name="Lamy-Besnier Q."/>
            <person name="Debarbieux L."/>
            <person name="Koszul R."/>
        </authorList>
    </citation>
    <scope>NUCLEOTIDE SEQUENCE [LARGE SCALE GENOMIC DNA]</scope>
    <source>
        <strain evidence="6 8">KB18</strain>
    </source>
</reference>
<keyword evidence="3 6" id="KW-0378">Hydrolase</keyword>
<protein>
    <submittedName>
        <fullName evidence="5 6">Sulfatase</fullName>
    </submittedName>
</protein>
<dbReference type="Proteomes" id="UP000196710">
    <property type="component" value="Chromosome"/>
</dbReference>
<evidence type="ECO:0000313" key="7">
    <source>
        <dbReference type="Proteomes" id="UP000196710"/>
    </source>
</evidence>
<dbReference type="GO" id="GO:0046872">
    <property type="term" value="F:metal ion binding"/>
    <property type="evidence" value="ECO:0007669"/>
    <property type="project" value="UniProtKB-KW"/>
</dbReference>
<proteinExistence type="inferred from homology"/>
<dbReference type="RefSeq" id="WP_066541307.1">
    <property type="nucleotide sequence ID" value="NZ_CP021422.1"/>
</dbReference>
<evidence type="ECO:0000313" key="5">
    <source>
        <dbReference type="EMBL" id="ASB40911.1"/>
    </source>
</evidence>
<dbReference type="InterPro" id="IPR000917">
    <property type="entry name" value="Sulfatase_N"/>
</dbReference>
<organism evidence="6 8">
    <name type="scientific">Acutalibacter muris</name>
    <dbReference type="NCBI Taxonomy" id="1796620"/>
    <lineage>
        <taxon>Bacteria</taxon>
        <taxon>Bacillati</taxon>
        <taxon>Bacillota</taxon>
        <taxon>Clostridia</taxon>
        <taxon>Eubacteriales</taxon>
        <taxon>Acutalibacteraceae</taxon>
        <taxon>Acutalibacter</taxon>
    </lineage>
</organism>
<dbReference type="InterPro" id="IPR024607">
    <property type="entry name" value="Sulfatase_CS"/>
</dbReference>
<evidence type="ECO:0000256" key="1">
    <source>
        <dbReference type="ARBA" id="ARBA00008779"/>
    </source>
</evidence>
<reference evidence="7" key="2">
    <citation type="submission" date="2017-05" db="EMBL/GenBank/DDBJ databases">
        <title>Improved OligoMM genomes.</title>
        <authorList>
            <person name="Garzetti D."/>
        </authorList>
    </citation>
    <scope>NUCLEOTIDE SEQUENCE [LARGE SCALE GENOMIC DNA]</scope>
    <source>
        <strain evidence="7">KB18</strain>
    </source>
</reference>
<accession>A0A1Z2XR87</accession>
<dbReference type="EMBL" id="CP065321">
    <property type="protein sequence ID" value="QQR30195.1"/>
    <property type="molecule type" value="Genomic_DNA"/>
</dbReference>
<evidence type="ECO:0000259" key="4">
    <source>
        <dbReference type="Pfam" id="PF00884"/>
    </source>
</evidence>
<reference evidence="5" key="1">
    <citation type="journal article" date="2017" name="Genome Announc.">
        <title>High-Quality Whole-Genome Sequences of the Oligo-Mouse-Microbiota Bacterial Community.</title>
        <authorList>
            <person name="Garzetti D."/>
            <person name="Brugiroux S."/>
            <person name="Bunk B."/>
            <person name="Pukall R."/>
            <person name="McCoy K.D."/>
            <person name="Macpherson A.J."/>
            <person name="Stecher B."/>
        </authorList>
    </citation>
    <scope>NUCLEOTIDE SEQUENCE</scope>
    <source>
        <strain evidence="5">KB18</strain>
    </source>
</reference>
<gene>
    <name evidence="5" type="ORF">ADH66_09745</name>
    <name evidence="6" type="ORF">I5Q82_00080</name>
</gene>
<keyword evidence="2" id="KW-0479">Metal-binding</keyword>
<evidence type="ECO:0000313" key="8">
    <source>
        <dbReference type="Proteomes" id="UP000596035"/>
    </source>
</evidence>
<dbReference type="Pfam" id="PF00884">
    <property type="entry name" value="Sulfatase"/>
    <property type="match status" value="1"/>
</dbReference>
<sequence length="487" mass="55624">MNILWFCTDQQRFDTLGCYGNPYVKTPNLDRLAQMGVRFTRAYPQSPVCAPSRASFLTGRYPRTCGVRQNGQDMPPQELLVTKLLQGNGYTCGLSGKLHISACNQATGRAKEPRIDDGYDYFKWSHHPSEEGSGGNWPTNDYTMWLTSQGIEYSSKPLEKCKYVEEGMPEQYHQTTWCVDCAIEYMRSAKAYGKPWLFSVNVFDPHHPFNPPTEYLDRYLEKFDNIPLPNYIPGELAHKPIFQTKDHGGAYDTAGNYSFDPMCEKDHRYLRAAYWAMIDLIDAQFGRLLDYLDKSGQMEDTLIIFTSDHGESLGDHGIYLKGPYFYECNVHVPLIIAWPGKIPAGQVSEALVELIDLAPTICDAAGIEKAPGMQGRSLWPMLTGQADLDHFRDSIYCEYYNSNIKHRNPLAFDTMVFDGRYKLVKVHDRDKQMECHGELYDLHEDPGETRNLYEDPAYLSVKAEMLALMCDRMAETCDPLPVRQACW</sequence>
<evidence type="ECO:0000313" key="6">
    <source>
        <dbReference type="EMBL" id="QQR30195.1"/>
    </source>
</evidence>
<dbReference type="SUPFAM" id="SSF53649">
    <property type="entry name" value="Alkaline phosphatase-like"/>
    <property type="match status" value="1"/>
</dbReference>
<evidence type="ECO:0000256" key="2">
    <source>
        <dbReference type="ARBA" id="ARBA00022723"/>
    </source>
</evidence>
<dbReference type="PANTHER" id="PTHR45953">
    <property type="entry name" value="IDURONATE 2-SULFATASE"/>
    <property type="match status" value="1"/>
</dbReference>
<name>A0A1Z2XR87_9FIRM</name>
<dbReference type="KEGG" id="amur:ADH66_09745"/>
<dbReference type="InterPro" id="IPR017850">
    <property type="entry name" value="Alkaline_phosphatase_core_sf"/>
</dbReference>
<dbReference type="EMBL" id="CP021422">
    <property type="protein sequence ID" value="ASB40911.1"/>
    <property type="molecule type" value="Genomic_DNA"/>
</dbReference>
<dbReference type="Proteomes" id="UP000596035">
    <property type="component" value="Chromosome"/>
</dbReference>
<dbReference type="GO" id="GO:0005737">
    <property type="term" value="C:cytoplasm"/>
    <property type="evidence" value="ECO:0007669"/>
    <property type="project" value="TreeGrafter"/>
</dbReference>
<dbReference type="Gene3D" id="3.40.720.10">
    <property type="entry name" value="Alkaline Phosphatase, subunit A"/>
    <property type="match status" value="1"/>
</dbReference>
<keyword evidence="7" id="KW-1185">Reference proteome</keyword>
<evidence type="ECO:0000256" key="3">
    <source>
        <dbReference type="ARBA" id="ARBA00022801"/>
    </source>
</evidence>
<dbReference type="PANTHER" id="PTHR45953:SF1">
    <property type="entry name" value="IDURONATE 2-SULFATASE"/>
    <property type="match status" value="1"/>
</dbReference>